<feature type="transmembrane region" description="Helical" evidence="1">
    <location>
        <begin position="33"/>
        <end position="54"/>
    </location>
</feature>
<feature type="transmembrane region" description="Helical" evidence="1">
    <location>
        <begin position="106"/>
        <end position="125"/>
    </location>
</feature>
<organism evidence="2 3">
    <name type="scientific">Muribacter muris</name>
    <dbReference type="NCBI Taxonomy" id="67855"/>
    <lineage>
        <taxon>Bacteria</taxon>
        <taxon>Pseudomonadati</taxon>
        <taxon>Pseudomonadota</taxon>
        <taxon>Gammaproteobacteria</taxon>
        <taxon>Pasteurellales</taxon>
        <taxon>Pasteurellaceae</taxon>
        <taxon>Muribacter</taxon>
    </lineage>
</organism>
<gene>
    <name evidence="2" type="ORF">RO21_10550</name>
</gene>
<dbReference type="AlphaFoldDB" id="A0A0J5P295"/>
<accession>A0A0J5P295</accession>
<protein>
    <submittedName>
        <fullName evidence="2">Uncharacterized protein</fullName>
    </submittedName>
</protein>
<evidence type="ECO:0000256" key="1">
    <source>
        <dbReference type="SAM" id="Phobius"/>
    </source>
</evidence>
<keyword evidence="1" id="KW-0812">Transmembrane</keyword>
<comment type="caution">
    <text evidence="2">The sequence shown here is derived from an EMBL/GenBank/DDBJ whole genome shotgun (WGS) entry which is preliminary data.</text>
</comment>
<dbReference type="EMBL" id="JWIZ01000079">
    <property type="protein sequence ID" value="KMK50658.1"/>
    <property type="molecule type" value="Genomic_DNA"/>
</dbReference>
<evidence type="ECO:0000313" key="3">
    <source>
        <dbReference type="Proteomes" id="UP000036270"/>
    </source>
</evidence>
<dbReference type="RefSeq" id="WP_047977743.1">
    <property type="nucleotide sequence ID" value="NZ_JWIZ01000079.1"/>
</dbReference>
<dbReference type="STRING" id="67855.RO21_10550"/>
<sequence length="132" mass="14794">MEIIFAIFAFVYVGAVAAVFFALQFMLESVPTLLAAVVACVFTASILSLLIWLVQPLKHWLTPYKRYIKNGWQVFFYLFIFPPLAVILGGVCLLPFALIVGLTDSIMVGIFAFVIVSALILFSRYHQIQNRG</sequence>
<keyword evidence="1" id="KW-1133">Transmembrane helix</keyword>
<feature type="transmembrane region" description="Helical" evidence="1">
    <location>
        <begin position="75"/>
        <end position="100"/>
    </location>
</feature>
<evidence type="ECO:0000313" key="2">
    <source>
        <dbReference type="EMBL" id="KMK50658.1"/>
    </source>
</evidence>
<dbReference type="PATRIC" id="fig|67855.3.peg.2239"/>
<dbReference type="Proteomes" id="UP000036270">
    <property type="component" value="Unassembled WGS sequence"/>
</dbReference>
<keyword evidence="3" id="KW-1185">Reference proteome</keyword>
<name>A0A0J5P295_9PAST</name>
<reference evidence="2 3" key="1">
    <citation type="submission" date="2014-12" db="EMBL/GenBank/DDBJ databases">
        <title>Reclassification of Actinobacillus muris as Muribacter muris.</title>
        <authorList>
            <person name="Christensen H."/>
            <person name="Nicklas W."/>
            <person name="Bisgaard M."/>
        </authorList>
    </citation>
    <scope>NUCLEOTIDE SEQUENCE [LARGE SCALE GENOMIC DNA]</scope>
    <source>
        <strain evidence="2 3">Ackerman80-443D</strain>
    </source>
</reference>
<feature type="transmembrane region" description="Helical" evidence="1">
    <location>
        <begin position="7"/>
        <end position="27"/>
    </location>
</feature>
<keyword evidence="1" id="KW-0472">Membrane</keyword>
<proteinExistence type="predicted"/>